<keyword evidence="3" id="KW-0175">Coiled coil</keyword>
<dbReference type="SUPFAM" id="SSF53756">
    <property type="entry name" value="UDP-Glycosyltransferase/glycogen phosphorylase"/>
    <property type="match status" value="1"/>
</dbReference>
<name>A0ABD3SXM4_9LAMI</name>
<dbReference type="EMBL" id="JBJXBP010000005">
    <property type="protein sequence ID" value="KAL3829386.1"/>
    <property type="molecule type" value="Genomic_DNA"/>
</dbReference>
<evidence type="ECO:0000313" key="5">
    <source>
        <dbReference type="EMBL" id="KAL3829386.1"/>
    </source>
</evidence>
<dbReference type="InterPro" id="IPR058980">
    <property type="entry name" value="Glyco_transf_N"/>
</dbReference>
<dbReference type="PANTHER" id="PTHR48044">
    <property type="entry name" value="GLYCOSYLTRANSFERASE"/>
    <property type="match status" value="1"/>
</dbReference>
<evidence type="ECO:0000256" key="2">
    <source>
        <dbReference type="ARBA" id="ARBA00022679"/>
    </source>
</evidence>
<evidence type="ECO:0000256" key="1">
    <source>
        <dbReference type="ARBA" id="ARBA00009995"/>
    </source>
</evidence>
<comment type="caution">
    <text evidence="5">The sequence shown here is derived from an EMBL/GenBank/DDBJ whole genome shotgun (WGS) entry which is preliminary data.</text>
</comment>
<feature type="coiled-coil region" evidence="3">
    <location>
        <begin position="290"/>
        <end position="317"/>
    </location>
</feature>
<dbReference type="CDD" id="cd03784">
    <property type="entry name" value="GT1_Gtf-like"/>
    <property type="match status" value="1"/>
</dbReference>
<dbReference type="GO" id="GO:0008194">
    <property type="term" value="F:UDP-glycosyltransferase activity"/>
    <property type="evidence" value="ECO:0007669"/>
    <property type="project" value="UniProtKB-ARBA"/>
</dbReference>
<protein>
    <recommendedName>
        <fullName evidence="4">Glycosyltransferase N-terminal domain-containing protein</fullName>
    </recommendedName>
</protein>
<evidence type="ECO:0000259" key="4">
    <source>
        <dbReference type="Pfam" id="PF26168"/>
    </source>
</evidence>
<dbReference type="Pfam" id="PF26168">
    <property type="entry name" value="Glyco_transf_N"/>
    <property type="match status" value="1"/>
</dbReference>
<dbReference type="Gene3D" id="3.40.50.2000">
    <property type="entry name" value="Glycogen Phosphorylase B"/>
    <property type="match status" value="1"/>
</dbReference>
<evidence type="ECO:0000256" key="3">
    <source>
        <dbReference type="SAM" id="Coils"/>
    </source>
</evidence>
<sequence>MSEFTMKKEEGNFNILMFPWLAHGHISPFLELAKILSKRTFNIYLCSTAVNLDSIKISLQKDSTVINLVPLKIPEMPQLPPLLHTTKNLPTHLLPVLFEAFQNSSSNFSDIINSLKPDLLIYDFFQPWAPKLALSQGIPCVYFATSGATTYAFFHHFHTNGISSTFPYPEIYLLDYEKVIRARILENIKPDGNDFASGNFKMSSDIVLVKSCKGIEGKYIDYLSILCNKKILPTGPLISNADDEEEEENSEIVQWLNGKNKYSTVYISFGSENFLSNEQIEEVAKGSKARKMSEKMKNDEEQELTQVTEQLTRLCIKYKHHKGT</sequence>
<reference evidence="5 6" key="1">
    <citation type="submission" date="2024-12" db="EMBL/GenBank/DDBJ databases">
        <title>The unique morphological basis and parallel evolutionary history of personate flowers in Penstemon.</title>
        <authorList>
            <person name="Depatie T.H."/>
            <person name="Wessinger C.A."/>
        </authorList>
    </citation>
    <scope>NUCLEOTIDE SEQUENCE [LARGE SCALE GENOMIC DNA]</scope>
    <source>
        <strain evidence="5">WTNN_2</strain>
        <tissue evidence="5">Leaf</tissue>
    </source>
</reference>
<feature type="domain" description="Glycosyltransferase N-terminal" evidence="4">
    <location>
        <begin position="15"/>
        <end position="237"/>
    </location>
</feature>
<dbReference type="PANTHER" id="PTHR48044:SF82">
    <property type="entry name" value="GLYCOSYLTRANSFERASE"/>
    <property type="match status" value="1"/>
</dbReference>
<evidence type="ECO:0000313" key="6">
    <source>
        <dbReference type="Proteomes" id="UP001634393"/>
    </source>
</evidence>
<keyword evidence="2" id="KW-0808">Transferase</keyword>
<dbReference type="AlphaFoldDB" id="A0ABD3SXM4"/>
<organism evidence="5 6">
    <name type="scientific">Penstemon smallii</name>
    <dbReference type="NCBI Taxonomy" id="265156"/>
    <lineage>
        <taxon>Eukaryota</taxon>
        <taxon>Viridiplantae</taxon>
        <taxon>Streptophyta</taxon>
        <taxon>Embryophyta</taxon>
        <taxon>Tracheophyta</taxon>
        <taxon>Spermatophyta</taxon>
        <taxon>Magnoliopsida</taxon>
        <taxon>eudicotyledons</taxon>
        <taxon>Gunneridae</taxon>
        <taxon>Pentapetalae</taxon>
        <taxon>asterids</taxon>
        <taxon>lamiids</taxon>
        <taxon>Lamiales</taxon>
        <taxon>Plantaginaceae</taxon>
        <taxon>Cheloneae</taxon>
        <taxon>Penstemon</taxon>
    </lineage>
</organism>
<proteinExistence type="inferred from homology"/>
<comment type="similarity">
    <text evidence="1">Belongs to the UDP-glycosyltransferase family.</text>
</comment>
<gene>
    <name evidence="5" type="ORF">ACJIZ3_018188</name>
</gene>
<dbReference type="GO" id="GO:1901135">
    <property type="term" value="P:carbohydrate derivative metabolic process"/>
    <property type="evidence" value="ECO:0007669"/>
    <property type="project" value="UniProtKB-ARBA"/>
</dbReference>
<keyword evidence="6" id="KW-1185">Reference proteome</keyword>
<dbReference type="InterPro" id="IPR002213">
    <property type="entry name" value="UDP_glucos_trans"/>
</dbReference>
<dbReference type="Proteomes" id="UP001634393">
    <property type="component" value="Unassembled WGS sequence"/>
</dbReference>
<accession>A0ABD3SXM4</accession>